<comment type="caution">
    <text evidence="7">The sequence shown here is derived from an EMBL/GenBank/DDBJ whole genome shotgun (WGS) entry which is preliminary data.</text>
</comment>
<dbReference type="Gene3D" id="3.30.70.330">
    <property type="match status" value="1"/>
</dbReference>
<evidence type="ECO:0000256" key="3">
    <source>
        <dbReference type="ARBA" id="ARBA00022884"/>
    </source>
</evidence>
<comment type="function">
    <text evidence="6">One of the early assembly proteins it binds 23S rRNA. One of the proteins that surrounds the polypeptide exit tunnel on the outside of the ribosome. Forms the main docking site for trigger factor binding to the ribosome.</text>
</comment>
<accession>A0A5C6AB75</accession>
<dbReference type="HAMAP" id="MF_01369_B">
    <property type="entry name" value="Ribosomal_uL23_B"/>
    <property type="match status" value="1"/>
</dbReference>
<dbReference type="Proteomes" id="UP000317421">
    <property type="component" value="Unassembled WGS sequence"/>
</dbReference>
<sequence>MPRHIPQKTSLTLEPHQVILKPLVTEKGVHRSTRHNAYAFEVNKLATKIDVRNAIEKLFDVKVVKVATQNRKGKTRRTRFRLGQTSDWKKAIVTLHDDNRIDFF</sequence>
<gene>
    <name evidence="6 7" type="primary">rplW</name>
    <name evidence="7" type="ORF">Pla108_24240</name>
</gene>
<name>A0A5C6AB75_9BACT</name>
<keyword evidence="8" id="KW-1185">Reference proteome</keyword>
<evidence type="ECO:0000256" key="4">
    <source>
        <dbReference type="ARBA" id="ARBA00022980"/>
    </source>
</evidence>
<dbReference type="GO" id="GO:0005840">
    <property type="term" value="C:ribosome"/>
    <property type="evidence" value="ECO:0007669"/>
    <property type="project" value="UniProtKB-KW"/>
</dbReference>
<protein>
    <recommendedName>
        <fullName evidence="6">Large ribosomal subunit protein uL23</fullName>
    </recommendedName>
</protein>
<keyword evidence="4 6" id="KW-0689">Ribosomal protein</keyword>
<dbReference type="RefSeq" id="WP_146445171.1">
    <property type="nucleotide sequence ID" value="NZ_SJPR01000003.1"/>
</dbReference>
<dbReference type="EMBL" id="SJPR01000003">
    <property type="protein sequence ID" value="TWT96650.1"/>
    <property type="molecule type" value="Genomic_DNA"/>
</dbReference>
<evidence type="ECO:0000256" key="2">
    <source>
        <dbReference type="ARBA" id="ARBA00022730"/>
    </source>
</evidence>
<keyword evidence="3 6" id="KW-0694">RNA-binding</keyword>
<reference evidence="7 8" key="1">
    <citation type="submission" date="2019-02" db="EMBL/GenBank/DDBJ databases">
        <title>Deep-cultivation of Planctomycetes and their phenomic and genomic characterization uncovers novel biology.</title>
        <authorList>
            <person name="Wiegand S."/>
            <person name="Jogler M."/>
            <person name="Boedeker C."/>
            <person name="Pinto D."/>
            <person name="Vollmers J."/>
            <person name="Rivas-Marin E."/>
            <person name="Kohn T."/>
            <person name="Peeters S.H."/>
            <person name="Heuer A."/>
            <person name="Rast P."/>
            <person name="Oberbeckmann S."/>
            <person name="Bunk B."/>
            <person name="Jeske O."/>
            <person name="Meyerdierks A."/>
            <person name="Storesund J.E."/>
            <person name="Kallscheuer N."/>
            <person name="Luecker S."/>
            <person name="Lage O.M."/>
            <person name="Pohl T."/>
            <person name="Merkel B.J."/>
            <person name="Hornburger P."/>
            <person name="Mueller R.-W."/>
            <person name="Bruemmer F."/>
            <person name="Labrenz M."/>
            <person name="Spormann A.M."/>
            <person name="Op Den Camp H."/>
            <person name="Overmann J."/>
            <person name="Amann R."/>
            <person name="Jetten M.S.M."/>
            <person name="Mascher T."/>
            <person name="Medema M.H."/>
            <person name="Devos D.P."/>
            <person name="Kaster A.-K."/>
            <person name="Ovreas L."/>
            <person name="Rohde M."/>
            <person name="Galperin M.Y."/>
            <person name="Jogler C."/>
        </authorList>
    </citation>
    <scope>NUCLEOTIDE SEQUENCE [LARGE SCALE GENOMIC DNA]</scope>
    <source>
        <strain evidence="7 8">Pla108</strain>
    </source>
</reference>
<dbReference type="FunFam" id="3.30.70.330:FF:000001">
    <property type="entry name" value="50S ribosomal protein L23"/>
    <property type="match status" value="1"/>
</dbReference>
<evidence type="ECO:0000256" key="1">
    <source>
        <dbReference type="ARBA" id="ARBA00006700"/>
    </source>
</evidence>
<dbReference type="GO" id="GO:0006412">
    <property type="term" value="P:translation"/>
    <property type="evidence" value="ECO:0007669"/>
    <property type="project" value="UniProtKB-UniRule"/>
</dbReference>
<evidence type="ECO:0000256" key="5">
    <source>
        <dbReference type="ARBA" id="ARBA00023274"/>
    </source>
</evidence>
<dbReference type="NCBIfam" id="NF004359">
    <property type="entry name" value="PRK05738.1-3"/>
    <property type="match status" value="1"/>
</dbReference>
<comment type="subunit">
    <text evidence="6">Part of the 50S ribosomal subunit. Contacts protein L29, and trigger factor when it is bound to the ribosome.</text>
</comment>
<comment type="similarity">
    <text evidence="1 6">Belongs to the universal ribosomal protein uL23 family.</text>
</comment>
<organism evidence="7 8">
    <name type="scientific">Botrimarina colliarenosi</name>
    <dbReference type="NCBI Taxonomy" id="2528001"/>
    <lineage>
        <taxon>Bacteria</taxon>
        <taxon>Pseudomonadati</taxon>
        <taxon>Planctomycetota</taxon>
        <taxon>Planctomycetia</taxon>
        <taxon>Pirellulales</taxon>
        <taxon>Lacipirellulaceae</taxon>
        <taxon>Botrimarina</taxon>
    </lineage>
</organism>
<dbReference type="InterPro" id="IPR012678">
    <property type="entry name" value="Ribosomal_uL23/eL15/eS24_sf"/>
</dbReference>
<keyword evidence="2 6" id="KW-0699">rRNA-binding</keyword>
<dbReference type="Pfam" id="PF00276">
    <property type="entry name" value="Ribosomal_L23"/>
    <property type="match status" value="1"/>
</dbReference>
<dbReference type="AlphaFoldDB" id="A0A5C6AB75"/>
<dbReference type="SUPFAM" id="SSF54189">
    <property type="entry name" value="Ribosomal proteins S24e, L23 and L15e"/>
    <property type="match status" value="1"/>
</dbReference>
<dbReference type="OrthoDB" id="9793353at2"/>
<dbReference type="NCBIfam" id="NF004363">
    <property type="entry name" value="PRK05738.2-4"/>
    <property type="match status" value="1"/>
</dbReference>
<evidence type="ECO:0000313" key="7">
    <source>
        <dbReference type="EMBL" id="TWT96650.1"/>
    </source>
</evidence>
<evidence type="ECO:0000313" key="8">
    <source>
        <dbReference type="Proteomes" id="UP000317421"/>
    </source>
</evidence>
<dbReference type="PANTHER" id="PTHR11620">
    <property type="entry name" value="60S RIBOSOMAL PROTEIN L23A"/>
    <property type="match status" value="1"/>
</dbReference>
<dbReference type="InterPro" id="IPR012677">
    <property type="entry name" value="Nucleotide-bd_a/b_plait_sf"/>
</dbReference>
<dbReference type="GO" id="GO:0003735">
    <property type="term" value="F:structural constituent of ribosome"/>
    <property type="evidence" value="ECO:0007669"/>
    <property type="project" value="InterPro"/>
</dbReference>
<evidence type="ECO:0000256" key="6">
    <source>
        <dbReference type="HAMAP-Rule" id="MF_01369"/>
    </source>
</evidence>
<dbReference type="GO" id="GO:1990904">
    <property type="term" value="C:ribonucleoprotein complex"/>
    <property type="evidence" value="ECO:0007669"/>
    <property type="project" value="UniProtKB-KW"/>
</dbReference>
<keyword evidence="5 6" id="KW-0687">Ribonucleoprotein</keyword>
<dbReference type="GO" id="GO:0019843">
    <property type="term" value="F:rRNA binding"/>
    <property type="evidence" value="ECO:0007669"/>
    <property type="project" value="UniProtKB-UniRule"/>
</dbReference>
<dbReference type="InterPro" id="IPR013025">
    <property type="entry name" value="Ribosomal_uL23-like"/>
</dbReference>
<proteinExistence type="inferred from homology"/>